<dbReference type="GO" id="GO:0055085">
    <property type="term" value="P:transmembrane transport"/>
    <property type="evidence" value="ECO:0007669"/>
    <property type="project" value="InterPro"/>
</dbReference>
<organism evidence="8 9">
    <name type="scientific">Methanospirillum hungatei JF-1 (strain ATCC 27890 / DSM 864 / NBRC 100397 / JF-1)</name>
    <dbReference type="NCBI Taxonomy" id="323259"/>
    <lineage>
        <taxon>Archaea</taxon>
        <taxon>Methanobacteriati</taxon>
        <taxon>Methanobacteriota</taxon>
        <taxon>Stenosarchaea group</taxon>
        <taxon>Methanomicrobia</taxon>
        <taxon>Methanomicrobiales</taxon>
        <taxon>Methanospirillaceae</taxon>
        <taxon>Methanospirillum</taxon>
    </lineage>
</organism>
<evidence type="ECO:0000313" key="9">
    <source>
        <dbReference type="Proteomes" id="UP000001941"/>
    </source>
</evidence>
<dbReference type="EnsemblBacteria" id="ABD42868">
    <property type="protein sequence ID" value="ABD42868"/>
    <property type="gene ID" value="Mhun_3186"/>
</dbReference>
<dbReference type="OrthoDB" id="18209at2157"/>
<dbReference type="InterPro" id="IPR015856">
    <property type="entry name" value="ABC_transpr_CbiO/EcfA_su"/>
</dbReference>
<keyword evidence="9" id="KW-1185">Reference proteome</keyword>
<evidence type="ECO:0000256" key="4">
    <source>
        <dbReference type="ARBA" id="ARBA00022741"/>
    </source>
</evidence>
<dbReference type="SUPFAM" id="SSF52540">
    <property type="entry name" value="P-loop containing nucleoside triphosphate hydrolases"/>
    <property type="match status" value="1"/>
</dbReference>
<dbReference type="Proteomes" id="UP000001941">
    <property type="component" value="Chromosome"/>
</dbReference>
<accession>Q2FUL5</accession>
<dbReference type="PROSITE" id="PS50893">
    <property type="entry name" value="ABC_TRANSPORTER_2"/>
    <property type="match status" value="1"/>
</dbReference>
<feature type="domain" description="ABC transporter" evidence="7">
    <location>
        <begin position="2"/>
        <end position="218"/>
    </location>
</feature>
<dbReference type="RefSeq" id="WP_011450113.1">
    <property type="nucleotide sequence ID" value="NC_007796.1"/>
</dbReference>
<keyword evidence="5" id="KW-0067">ATP-binding</keyword>
<evidence type="ECO:0000256" key="5">
    <source>
        <dbReference type="ARBA" id="ARBA00022840"/>
    </source>
</evidence>
<dbReference type="eggNOG" id="arCOG00211">
    <property type="taxonomic scope" value="Archaea"/>
</dbReference>
<dbReference type="InParanoid" id="Q2FUL5"/>
<evidence type="ECO:0000256" key="3">
    <source>
        <dbReference type="ARBA" id="ARBA00022448"/>
    </source>
</evidence>
<dbReference type="Gene3D" id="3.40.50.300">
    <property type="entry name" value="P-loop containing nucleotide triphosphate hydrolases"/>
    <property type="match status" value="1"/>
</dbReference>
<sequence>MIEIRSVRAGILKIPSCTIHPGICAIAGPNGAGKTTFLKLLSGILPAKSGSVSIDGKEPSACTIGWVGEYPDRNILFPRVYDELASSLRFTWQSCESSDLKVRKCAHDLGITHLLDRDIHGLSGGELILVAFAAACIASPDLLILDETDSHLDERFCHHLEEFIRSSGIRYVVFSTHRPEQMAIADEMIRLVRGEVAEHLSLTEESDYAFPDHLSNPWFWRKVQTELSKGGT</sequence>
<dbReference type="PANTHER" id="PTHR42734:SF17">
    <property type="entry name" value="METAL TRANSPORT SYSTEM ATP-BINDING PROTEIN TM_0124-RELATED"/>
    <property type="match status" value="1"/>
</dbReference>
<dbReference type="TCDB" id="3.A.1.25.2">
    <property type="family name" value="the atp-binding cassette (abc) superfamily"/>
</dbReference>
<dbReference type="GO" id="GO:0016887">
    <property type="term" value="F:ATP hydrolysis activity"/>
    <property type="evidence" value="ECO:0007669"/>
    <property type="project" value="InterPro"/>
</dbReference>
<evidence type="ECO:0000256" key="2">
    <source>
        <dbReference type="ARBA" id="ARBA00005417"/>
    </source>
</evidence>
<dbReference type="InterPro" id="IPR027417">
    <property type="entry name" value="P-loop_NTPase"/>
</dbReference>
<dbReference type="InterPro" id="IPR050153">
    <property type="entry name" value="Metal_Ion_Import_ABC"/>
</dbReference>
<evidence type="ECO:0000259" key="7">
    <source>
        <dbReference type="PROSITE" id="PS50893"/>
    </source>
</evidence>
<dbReference type="InterPro" id="IPR003439">
    <property type="entry name" value="ABC_transporter-like_ATP-bd"/>
</dbReference>
<dbReference type="KEGG" id="mhu:Mhun_3186"/>
<keyword evidence="3" id="KW-0813">Transport</keyword>
<dbReference type="EMBL" id="CP000254">
    <property type="protein sequence ID" value="ABD42868.1"/>
    <property type="molecule type" value="Genomic_DNA"/>
</dbReference>
<dbReference type="GO" id="GO:0005886">
    <property type="term" value="C:plasma membrane"/>
    <property type="evidence" value="ECO:0007669"/>
    <property type="project" value="UniProtKB-SubCell"/>
</dbReference>
<comment type="similarity">
    <text evidence="2">Belongs to the ABC transporter superfamily.</text>
</comment>
<proteinExistence type="inferred from homology"/>
<dbReference type="InterPro" id="IPR003593">
    <property type="entry name" value="AAA+_ATPase"/>
</dbReference>
<name>Q2FUL5_METHJ</name>
<evidence type="ECO:0000313" key="8">
    <source>
        <dbReference type="EMBL" id="ABD42868.1"/>
    </source>
</evidence>
<dbReference type="Pfam" id="PF00005">
    <property type="entry name" value="ABC_tran"/>
    <property type="match status" value="1"/>
</dbReference>
<dbReference type="AlphaFoldDB" id="Q2FUL5"/>
<dbReference type="GO" id="GO:0005524">
    <property type="term" value="F:ATP binding"/>
    <property type="evidence" value="ECO:0007669"/>
    <property type="project" value="UniProtKB-KW"/>
</dbReference>
<dbReference type="GeneID" id="3924651"/>
<dbReference type="PANTHER" id="PTHR42734">
    <property type="entry name" value="METAL TRANSPORT SYSTEM ATP-BINDING PROTEIN TM_0124-RELATED"/>
    <property type="match status" value="1"/>
</dbReference>
<comment type="subcellular location">
    <subcellularLocation>
        <location evidence="1">Cell membrane</location>
    </subcellularLocation>
</comment>
<evidence type="ECO:0000256" key="6">
    <source>
        <dbReference type="ARBA" id="ARBA00025157"/>
    </source>
</evidence>
<comment type="function">
    <text evidence="6">Probably part of an ABC transporter complex. Responsible for energy coupling to the transport system.</text>
</comment>
<gene>
    <name evidence="8" type="ordered locus">Mhun_3186</name>
</gene>
<dbReference type="CDD" id="cd03225">
    <property type="entry name" value="ABC_cobalt_CbiO_domain1"/>
    <property type="match status" value="1"/>
</dbReference>
<reference evidence="9" key="1">
    <citation type="journal article" date="2016" name="Stand. Genomic Sci.">
        <title>Complete genome sequence of Methanospirillum hungatei type strain JF1.</title>
        <authorList>
            <person name="Gunsalus R.P."/>
            <person name="Cook L.E."/>
            <person name="Crable B."/>
            <person name="Rohlin L."/>
            <person name="McDonald E."/>
            <person name="Mouttaki H."/>
            <person name="Sieber J.R."/>
            <person name="Poweleit N."/>
            <person name="Zhou H."/>
            <person name="Lapidus A.L."/>
            <person name="Daligault H.E."/>
            <person name="Land M."/>
            <person name="Gilna P."/>
            <person name="Ivanova N."/>
            <person name="Kyrpides N."/>
            <person name="Culley D.E."/>
            <person name="McInerney M.J."/>
        </authorList>
    </citation>
    <scope>NUCLEOTIDE SEQUENCE [LARGE SCALE GENOMIC DNA]</scope>
    <source>
        <strain evidence="9">ATCC 27890 / DSM 864 / NBRC 100397 / JF-1</strain>
    </source>
</reference>
<protein>
    <submittedName>
        <fullName evidence="8">ABC transporter related protein</fullName>
    </submittedName>
</protein>
<dbReference type="HOGENOM" id="CLU_000604_1_22_2"/>
<dbReference type="SMART" id="SM00382">
    <property type="entry name" value="AAA"/>
    <property type="match status" value="1"/>
</dbReference>
<dbReference type="STRING" id="323259.Mhun_3186"/>
<keyword evidence="4" id="KW-0547">Nucleotide-binding</keyword>
<evidence type="ECO:0000256" key="1">
    <source>
        <dbReference type="ARBA" id="ARBA00004236"/>
    </source>
</evidence>